<dbReference type="Proteomes" id="UP000193749">
    <property type="component" value="Unassembled WGS sequence"/>
</dbReference>
<evidence type="ECO:0000313" key="2">
    <source>
        <dbReference type="Proteomes" id="UP000193749"/>
    </source>
</evidence>
<reference evidence="1 2" key="1">
    <citation type="journal article" date="2017" name="Antonie Van Leeuwenhoek">
        <title>Phylogenomic resolution of the bacterial genus Pantoea and its relationship with Erwinia and Tatumella.</title>
        <authorList>
            <person name="Palmer M."/>
            <person name="Steenkamp E.T."/>
            <person name="Coetzee M.P."/>
            <person name="Chan W.Y."/>
            <person name="van Zyl E."/>
            <person name="De Maayer P."/>
            <person name="Coutinho T.A."/>
            <person name="Blom J."/>
            <person name="Smits T.H."/>
            <person name="Duffy B."/>
            <person name="Venter S.N."/>
        </authorList>
    </citation>
    <scope>NUCLEOTIDE SEQUENCE [LARGE SCALE GENOMIC DNA]</scope>
    <source>
        <strain evidence="1 2">LMG 2657</strain>
    </source>
</reference>
<evidence type="ECO:0000313" key="1">
    <source>
        <dbReference type="EMBL" id="ORM90054.1"/>
    </source>
</evidence>
<dbReference type="STRING" id="55209.HA50_26140"/>
<comment type="caution">
    <text evidence="1">The sequence shown here is derived from an EMBL/GenBank/DDBJ whole genome shotgun (WGS) entry which is preliminary data.</text>
</comment>
<name>A0A1X1EMQ2_PANCY</name>
<organism evidence="1 2">
    <name type="scientific">Pantoea cypripedii</name>
    <name type="common">Pectobacterium cypripedii</name>
    <name type="synonym">Erwinia cypripedii</name>
    <dbReference type="NCBI Taxonomy" id="55209"/>
    <lineage>
        <taxon>Bacteria</taxon>
        <taxon>Pseudomonadati</taxon>
        <taxon>Pseudomonadota</taxon>
        <taxon>Gammaproteobacteria</taxon>
        <taxon>Enterobacterales</taxon>
        <taxon>Erwiniaceae</taxon>
        <taxon>Pantoea</taxon>
    </lineage>
</organism>
<dbReference type="AlphaFoldDB" id="A0A1X1EMQ2"/>
<sequence>MSTGILQNAASALTPVTQADITRVMREYCFIRLDNGDEAFFHNGHWLDGADAASGEPSVLGLAQRAARAGGKFLHCMELPVPEGEWCWSDVAEQLARSAVTLSVRMEPVVTGCETRQGRGVHFCSDPLLSGINSNLWFPVRPDEDWFTGIEQILVMNGVAENVVSLTPLQDSPSYTDWKVICNRKIIA</sequence>
<accession>A0A1X1EMQ2</accession>
<gene>
    <name evidence="1" type="ORF">HA50_26140</name>
</gene>
<proteinExistence type="predicted"/>
<keyword evidence="2" id="KW-1185">Reference proteome</keyword>
<protein>
    <submittedName>
        <fullName evidence="1">Uncharacterized protein</fullName>
    </submittedName>
</protein>
<dbReference type="OrthoDB" id="6506304at2"/>
<dbReference type="RefSeq" id="WP_084879776.1">
    <property type="nucleotide sequence ID" value="NZ_JAGGMY010000007.1"/>
</dbReference>
<dbReference type="EMBL" id="MLJI01000002">
    <property type="protein sequence ID" value="ORM90054.1"/>
    <property type="molecule type" value="Genomic_DNA"/>
</dbReference>